<dbReference type="GO" id="GO:0005576">
    <property type="term" value="C:extracellular region"/>
    <property type="evidence" value="ECO:0007669"/>
    <property type="project" value="UniProtKB-SubCell"/>
</dbReference>
<evidence type="ECO:0000259" key="5">
    <source>
        <dbReference type="SMART" id="SM00198"/>
    </source>
</evidence>
<dbReference type="Pfam" id="PF00188">
    <property type="entry name" value="CAP"/>
    <property type="match status" value="1"/>
</dbReference>
<evidence type="ECO:0000313" key="6">
    <source>
        <dbReference type="EMBL" id="ODQ77955.1"/>
    </source>
</evidence>
<dbReference type="SMART" id="SM00198">
    <property type="entry name" value="SCP"/>
    <property type="match status" value="1"/>
</dbReference>
<evidence type="ECO:0000256" key="2">
    <source>
        <dbReference type="ARBA" id="ARBA00009923"/>
    </source>
</evidence>
<dbReference type="Proteomes" id="UP000094336">
    <property type="component" value="Unassembled WGS sequence"/>
</dbReference>
<dbReference type="EMBL" id="KV454437">
    <property type="protein sequence ID" value="ODQ77955.1"/>
    <property type="molecule type" value="Genomic_DNA"/>
</dbReference>
<dbReference type="SUPFAM" id="SSF55797">
    <property type="entry name" value="PR-1-like"/>
    <property type="match status" value="1"/>
</dbReference>
<dbReference type="Gene3D" id="3.40.33.10">
    <property type="entry name" value="CAP"/>
    <property type="match status" value="1"/>
</dbReference>
<name>A0A1E3QJT8_9ASCO</name>
<keyword evidence="3" id="KW-0964">Secreted</keyword>
<comment type="subcellular location">
    <subcellularLocation>
        <location evidence="1">Secreted</location>
    </subcellularLocation>
</comment>
<organism evidence="6 7">
    <name type="scientific">Babjeviella inositovora NRRL Y-12698</name>
    <dbReference type="NCBI Taxonomy" id="984486"/>
    <lineage>
        <taxon>Eukaryota</taxon>
        <taxon>Fungi</taxon>
        <taxon>Dikarya</taxon>
        <taxon>Ascomycota</taxon>
        <taxon>Saccharomycotina</taxon>
        <taxon>Pichiomycetes</taxon>
        <taxon>Serinales incertae sedis</taxon>
        <taxon>Babjeviella</taxon>
    </lineage>
</organism>
<dbReference type="InterPro" id="IPR035940">
    <property type="entry name" value="CAP_sf"/>
</dbReference>
<dbReference type="PANTHER" id="PTHR10334">
    <property type="entry name" value="CYSTEINE-RICH SECRETORY PROTEIN-RELATED"/>
    <property type="match status" value="1"/>
</dbReference>
<dbReference type="InterPro" id="IPR001283">
    <property type="entry name" value="CRISP-related"/>
</dbReference>
<reference evidence="7" key="1">
    <citation type="submission" date="2016-05" db="EMBL/GenBank/DDBJ databases">
        <title>Comparative genomics of biotechnologically important yeasts.</title>
        <authorList>
            <consortium name="DOE Joint Genome Institute"/>
            <person name="Riley R."/>
            <person name="Haridas S."/>
            <person name="Wolfe K.H."/>
            <person name="Lopes M.R."/>
            <person name="Hittinger C.T."/>
            <person name="Goker M."/>
            <person name="Salamov A."/>
            <person name="Wisecaver J."/>
            <person name="Long T.M."/>
            <person name="Aerts A.L."/>
            <person name="Barry K."/>
            <person name="Choi C."/>
            <person name="Clum A."/>
            <person name="Coughlan A.Y."/>
            <person name="Deshpande S."/>
            <person name="Douglass A.P."/>
            <person name="Hanson S.J."/>
            <person name="Klenk H.-P."/>
            <person name="Labutti K."/>
            <person name="Lapidus A."/>
            <person name="Lindquist E."/>
            <person name="Lipzen A."/>
            <person name="Meier-Kolthoff J.P."/>
            <person name="Ohm R.A."/>
            <person name="Otillar R.P."/>
            <person name="Pangilinan J."/>
            <person name="Peng Y."/>
            <person name="Rokas A."/>
            <person name="Rosa C.A."/>
            <person name="Scheuner C."/>
            <person name="Sibirny A.A."/>
            <person name="Slot J.C."/>
            <person name="Stielow J.B."/>
            <person name="Sun H."/>
            <person name="Kurtzman C.P."/>
            <person name="Blackwell M."/>
            <person name="Grigoriev I.V."/>
            <person name="Jeffries T.W."/>
        </authorList>
    </citation>
    <scope>NUCLEOTIDE SEQUENCE [LARGE SCALE GENOMIC DNA]</scope>
    <source>
        <strain evidence="7">NRRL Y-12698</strain>
    </source>
</reference>
<evidence type="ECO:0000256" key="1">
    <source>
        <dbReference type="ARBA" id="ARBA00004613"/>
    </source>
</evidence>
<gene>
    <name evidence="6" type="ORF">BABINDRAFT_40487</name>
</gene>
<dbReference type="CDD" id="cd05384">
    <property type="entry name" value="CAP_PRY1-like"/>
    <property type="match status" value="1"/>
</dbReference>
<dbReference type="RefSeq" id="XP_018983283.1">
    <property type="nucleotide sequence ID" value="XM_019131978.1"/>
</dbReference>
<comment type="similarity">
    <text evidence="2">Belongs to the CRISP family.</text>
</comment>
<dbReference type="OrthoDB" id="337038at2759"/>
<feature type="domain" description="SCP" evidence="5">
    <location>
        <begin position="7"/>
        <end position="135"/>
    </location>
</feature>
<accession>A0A1E3QJT8</accession>
<keyword evidence="4" id="KW-0732">Signal</keyword>
<dbReference type="FunFam" id="3.40.33.10:FF:000012">
    <property type="entry name" value="Secreted protein PRY1"/>
    <property type="match status" value="1"/>
</dbReference>
<dbReference type="PRINTS" id="PR00837">
    <property type="entry name" value="V5TPXLIKE"/>
</dbReference>
<protein>
    <recommendedName>
        <fullName evidence="5">SCP domain-containing protein</fullName>
    </recommendedName>
</protein>
<evidence type="ECO:0000256" key="4">
    <source>
        <dbReference type="ARBA" id="ARBA00022729"/>
    </source>
</evidence>
<dbReference type="GeneID" id="30149831"/>
<sequence>MATTDPEFIKTILDETNAKRALHGVQSLTWNSTLAAYAETYAVSAYKCDGILKHSGGPYGENLAAGYTTVGAVDAWYAEIKNYNYSDPGYSHDSSHFTNLVWKSTDSMGCAYIDCGGAWGRYIICEYNPHGNVIGYFSQEVLPLLS</sequence>
<feature type="non-terminal residue" evidence="6">
    <location>
        <position position="146"/>
    </location>
</feature>
<evidence type="ECO:0000313" key="7">
    <source>
        <dbReference type="Proteomes" id="UP000094336"/>
    </source>
</evidence>
<proteinExistence type="inferred from homology"/>
<dbReference type="InterPro" id="IPR014044">
    <property type="entry name" value="CAP_dom"/>
</dbReference>
<dbReference type="AlphaFoldDB" id="A0A1E3QJT8"/>
<evidence type="ECO:0000256" key="3">
    <source>
        <dbReference type="ARBA" id="ARBA00022525"/>
    </source>
</evidence>
<keyword evidence="7" id="KW-1185">Reference proteome</keyword>